<dbReference type="Proteomes" id="UP000326611">
    <property type="component" value="Unassembled WGS sequence"/>
</dbReference>
<reference evidence="2 3" key="1">
    <citation type="submission" date="2019-09" db="EMBL/GenBank/DDBJ databases">
        <authorList>
            <person name="Chandra G."/>
            <person name="Truman W A."/>
        </authorList>
    </citation>
    <scope>NUCLEOTIDE SEQUENCE [LARGE SCALE GENOMIC DNA]</scope>
    <source>
        <strain evidence="2">PS918</strain>
    </source>
</reference>
<evidence type="ECO:0000256" key="1">
    <source>
        <dbReference type="SAM" id="Phobius"/>
    </source>
</evidence>
<protein>
    <recommendedName>
        <fullName evidence="4">DUF2269 family protein</fullName>
    </recommendedName>
</protein>
<keyword evidence="1" id="KW-1133">Transmembrane helix</keyword>
<name>A0A5E7T241_PSEFL</name>
<organism evidence="2 3">
    <name type="scientific">Pseudomonas fluorescens</name>
    <dbReference type="NCBI Taxonomy" id="294"/>
    <lineage>
        <taxon>Bacteria</taxon>
        <taxon>Pseudomonadati</taxon>
        <taxon>Pseudomonadota</taxon>
        <taxon>Gammaproteobacteria</taxon>
        <taxon>Pseudomonadales</taxon>
        <taxon>Pseudomonadaceae</taxon>
        <taxon>Pseudomonas</taxon>
    </lineage>
</organism>
<sequence>MAINTIMSLIEHKEFMEFLRLGVLYVHLVACCVAIGLVLTSDMAMVRDMLKRKALTEHDHAHMESLQRSVVMALIGLWVTGAAIIGIDYLGKGMEYFMNPKLHAKVIIVLLLTYNGIVLHRLVLPALQKAGSLLELGFSARMLALFCGSLSAVSWMYAALLGVGRPLAWKYSLSELLMAYPVLIVLGFLTMLALTQRAKRQGSFMAPQWATAGAQPAA</sequence>
<feature type="transmembrane region" description="Helical" evidence="1">
    <location>
        <begin position="24"/>
        <end position="46"/>
    </location>
</feature>
<feature type="transmembrane region" description="Helical" evidence="1">
    <location>
        <begin position="136"/>
        <end position="157"/>
    </location>
</feature>
<dbReference type="AlphaFoldDB" id="A0A5E7T241"/>
<evidence type="ECO:0008006" key="4">
    <source>
        <dbReference type="Google" id="ProtNLM"/>
    </source>
</evidence>
<evidence type="ECO:0000313" key="2">
    <source>
        <dbReference type="EMBL" id="VVP92374.1"/>
    </source>
</evidence>
<gene>
    <name evidence="2" type="ORF">PS918_03365</name>
</gene>
<evidence type="ECO:0000313" key="3">
    <source>
        <dbReference type="Proteomes" id="UP000326611"/>
    </source>
</evidence>
<dbReference type="EMBL" id="CABVIY010000004">
    <property type="protein sequence ID" value="VVP92374.1"/>
    <property type="molecule type" value="Genomic_DNA"/>
</dbReference>
<feature type="transmembrane region" description="Helical" evidence="1">
    <location>
        <begin position="70"/>
        <end position="90"/>
    </location>
</feature>
<accession>A0A5E7T241</accession>
<dbReference type="OrthoDB" id="6890349at2"/>
<feature type="transmembrane region" description="Helical" evidence="1">
    <location>
        <begin position="102"/>
        <end position="124"/>
    </location>
</feature>
<feature type="transmembrane region" description="Helical" evidence="1">
    <location>
        <begin position="177"/>
        <end position="195"/>
    </location>
</feature>
<proteinExistence type="predicted"/>
<keyword evidence="1" id="KW-0472">Membrane</keyword>
<keyword evidence="1" id="KW-0812">Transmembrane</keyword>
<dbReference type="RefSeq" id="WP_150771398.1">
    <property type="nucleotide sequence ID" value="NZ_CABVIY010000004.1"/>
</dbReference>